<evidence type="ECO:0000313" key="2">
    <source>
        <dbReference type="Proteomes" id="UP000321196"/>
    </source>
</evidence>
<evidence type="ECO:0008006" key="3">
    <source>
        <dbReference type="Google" id="ProtNLM"/>
    </source>
</evidence>
<dbReference type="EMBL" id="VRSW01000004">
    <property type="protein sequence ID" value="TXK03541.1"/>
    <property type="molecule type" value="Genomic_DNA"/>
</dbReference>
<dbReference type="OrthoDB" id="4188495at2"/>
<protein>
    <recommendedName>
        <fullName evidence="3">Helix-turn-helix domain-containing protein</fullName>
    </recommendedName>
</protein>
<sequence length="185" mass="20797">MLEIERRGFIRTEERGPGKVPEIILRDESLRGVDYKLPYLQAIEEGAAGSTSYFRVPETFWSSGLCTDLSGAGLAMYLIAMSRAGWGNDPSFWLSPTLFRKEYGLGESTRKKGLKELVDRGVLTHELRSIDRNGESGHRRFVRSVYTIVSDYRAAGATEPLPPSPKEQPTLEELLTFFHAHSKES</sequence>
<dbReference type="RefSeq" id="WP_147826472.1">
    <property type="nucleotide sequence ID" value="NZ_VRSW01000004.1"/>
</dbReference>
<reference evidence="1 2" key="1">
    <citation type="submission" date="2019-08" db="EMBL/GenBank/DDBJ databases">
        <authorList>
            <person name="Dong K."/>
        </authorList>
    </citation>
    <scope>NUCLEOTIDE SEQUENCE [LARGE SCALE GENOMIC DNA]</scope>
    <source>
        <strain evidence="1 2">M4-8</strain>
    </source>
</reference>
<evidence type="ECO:0000313" key="1">
    <source>
        <dbReference type="EMBL" id="TXK03541.1"/>
    </source>
</evidence>
<accession>A0A5C8HNS3</accession>
<keyword evidence="2" id="KW-1185">Reference proteome</keyword>
<proteinExistence type="predicted"/>
<organism evidence="1 2">
    <name type="scientific">Microbacterium mitrae</name>
    <dbReference type="NCBI Taxonomy" id="664640"/>
    <lineage>
        <taxon>Bacteria</taxon>
        <taxon>Bacillati</taxon>
        <taxon>Actinomycetota</taxon>
        <taxon>Actinomycetes</taxon>
        <taxon>Micrococcales</taxon>
        <taxon>Microbacteriaceae</taxon>
        <taxon>Microbacterium</taxon>
    </lineage>
</organism>
<comment type="caution">
    <text evidence="1">The sequence shown here is derived from an EMBL/GenBank/DDBJ whole genome shotgun (WGS) entry which is preliminary data.</text>
</comment>
<dbReference type="AlphaFoldDB" id="A0A5C8HNS3"/>
<name>A0A5C8HNS3_9MICO</name>
<dbReference type="Proteomes" id="UP000321196">
    <property type="component" value="Unassembled WGS sequence"/>
</dbReference>
<gene>
    <name evidence="1" type="ORF">FVP60_11770</name>
</gene>